<feature type="region of interest" description="Disordered" evidence="2">
    <location>
        <begin position="102"/>
        <end position="146"/>
    </location>
</feature>
<feature type="region of interest" description="Disordered" evidence="2">
    <location>
        <begin position="456"/>
        <end position="478"/>
    </location>
</feature>
<proteinExistence type="predicted"/>
<dbReference type="Gramene" id="EFJ38283">
    <property type="protein sequence ID" value="EFJ38283"/>
    <property type="gene ID" value="SELMODRAFT_402072"/>
</dbReference>
<gene>
    <name evidence="3" type="ORF">SELMODRAFT_402072</name>
</gene>
<feature type="coiled-coil region" evidence="1">
    <location>
        <begin position="356"/>
        <end position="386"/>
    </location>
</feature>
<dbReference type="FunCoup" id="D8QPH6">
    <property type="interactions" value="1875"/>
</dbReference>
<dbReference type="AlphaFoldDB" id="D8QPH6"/>
<keyword evidence="1" id="KW-0175">Coiled coil</keyword>
<evidence type="ECO:0000256" key="2">
    <source>
        <dbReference type="SAM" id="MobiDB-lite"/>
    </source>
</evidence>
<evidence type="ECO:0000313" key="4">
    <source>
        <dbReference type="Proteomes" id="UP000001514"/>
    </source>
</evidence>
<dbReference type="PANTHER" id="PTHR33476">
    <property type="entry name" value="EMB|CAB62613.1"/>
    <property type="match status" value="1"/>
</dbReference>
<evidence type="ECO:0000313" key="3">
    <source>
        <dbReference type="EMBL" id="EFJ38283.1"/>
    </source>
</evidence>
<feature type="compositionally biased region" description="Basic and acidic residues" evidence="2">
    <location>
        <begin position="27"/>
        <end position="38"/>
    </location>
</feature>
<feature type="region of interest" description="Disordered" evidence="2">
    <location>
        <begin position="22"/>
        <end position="65"/>
    </location>
</feature>
<dbReference type="HOGENOM" id="CLU_360327_0_0_1"/>
<dbReference type="Proteomes" id="UP000001514">
    <property type="component" value="Unassembled WGS sequence"/>
</dbReference>
<feature type="region of interest" description="Disordered" evidence="2">
    <location>
        <begin position="697"/>
        <end position="750"/>
    </location>
</feature>
<reference evidence="3 4" key="1">
    <citation type="journal article" date="2011" name="Science">
        <title>The Selaginella genome identifies genetic changes associated with the evolution of vascular plants.</title>
        <authorList>
            <person name="Banks J.A."/>
            <person name="Nishiyama T."/>
            <person name="Hasebe M."/>
            <person name="Bowman J.L."/>
            <person name="Gribskov M."/>
            <person name="dePamphilis C."/>
            <person name="Albert V.A."/>
            <person name="Aono N."/>
            <person name="Aoyama T."/>
            <person name="Ambrose B.A."/>
            <person name="Ashton N.W."/>
            <person name="Axtell M.J."/>
            <person name="Barker E."/>
            <person name="Barker M.S."/>
            <person name="Bennetzen J.L."/>
            <person name="Bonawitz N.D."/>
            <person name="Chapple C."/>
            <person name="Cheng C."/>
            <person name="Correa L.G."/>
            <person name="Dacre M."/>
            <person name="DeBarry J."/>
            <person name="Dreyer I."/>
            <person name="Elias M."/>
            <person name="Engstrom E.M."/>
            <person name="Estelle M."/>
            <person name="Feng L."/>
            <person name="Finet C."/>
            <person name="Floyd S.K."/>
            <person name="Frommer W.B."/>
            <person name="Fujita T."/>
            <person name="Gramzow L."/>
            <person name="Gutensohn M."/>
            <person name="Harholt J."/>
            <person name="Hattori M."/>
            <person name="Heyl A."/>
            <person name="Hirai T."/>
            <person name="Hiwatashi Y."/>
            <person name="Ishikawa M."/>
            <person name="Iwata M."/>
            <person name="Karol K.G."/>
            <person name="Koehler B."/>
            <person name="Kolukisaoglu U."/>
            <person name="Kubo M."/>
            <person name="Kurata T."/>
            <person name="Lalonde S."/>
            <person name="Li K."/>
            <person name="Li Y."/>
            <person name="Litt A."/>
            <person name="Lyons E."/>
            <person name="Manning G."/>
            <person name="Maruyama T."/>
            <person name="Michael T.P."/>
            <person name="Mikami K."/>
            <person name="Miyazaki S."/>
            <person name="Morinaga S."/>
            <person name="Murata T."/>
            <person name="Mueller-Roeber B."/>
            <person name="Nelson D.R."/>
            <person name="Obara M."/>
            <person name="Oguri Y."/>
            <person name="Olmstead R.G."/>
            <person name="Onodera N."/>
            <person name="Petersen B.L."/>
            <person name="Pils B."/>
            <person name="Prigge M."/>
            <person name="Rensing S.A."/>
            <person name="Riano-Pachon D.M."/>
            <person name="Roberts A.W."/>
            <person name="Sato Y."/>
            <person name="Scheller H.V."/>
            <person name="Schulz B."/>
            <person name="Schulz C."/>
            <person name="Shakirov E.V."/>
            <person name="Shibagaki N."/>
            <person name="Shinohara N."/>
            <person name="Shippen D.E."/>
            <person name="Soerensen I."/>
            <person name="Sotooka R."/>
            <person name="Sugimoto N."/>
            <person name="Sugita M."/>
            <person name="Sumikawa N."/>
            <person name="Tanurdzic M."/>
            <person name="Theissen G."/>
            <person name="Ulvskov P."/>
            <person name="Wakazuki S."/>
            <person name="Weng J.K."/>
            <person name="Willats W.W."/>
            <person name="Wipf D."/>
            <person name="Wolf P.G."/>
            <person name="Yang L."/>
            <person name="Zimmer A.D."/>
            <person name="Zhu Q."/>
            <person name="Mitros T."/>
            <person name="Hellsten U."/>
            <person name="Loque D."/>
            <person name="Otillar R."/>
            <person name="Salamov A."/>
            <person name="Schmutz J."/>
            <person name="Shapiro H."/>
            <person name="Lindquist E."/>
            <person name="Lucas S."/>
            <person name="Rokhsar D."/>
            <person name="Grigoriev I.V."/>
        </authorList>
    </citation>
    <scope>NUCLEOTIDE SEQUENCE [LARGE SCALE GENOMIC DNA]</scope>
</reference>
<organism evidence="4">
    <name type="scientific">Selaginella moellendorffii</name>
    <name type="common">Spikemoss</name>
    <dbReference type="NCBI Taxonomy" id="88036"/>
    <lineage>
        <taxon>Eukaryota</taxon>
        <taxon>Viridiplantae</taxon>
        <taxon>Streptophyta</taxon>
        <taxon>Embryophyta</taxon>
        <taxon>Tracheophyta</taxon>
        <taxon>Lycopodiopsida</taxon>
        <taxon>Selaginellales</taxon>
        <taxon>Selaginellaceae</taxon>
        <taxon>Selaginella</taxon>
    </lineage>
</organism>
<protein>
    <recommendedName>
        <fullName evidence="5">Protein POLAR LOCALIZATION DURING ASYMMETRIC DIVISION AND REDISTRIBUTION</fullName>
    </recommendedName>
</protein>
<dbReference type="KEGG" id="smo:SELMODRAFT_402072"/>
<keyword evidence="4" id="KW-1185">Reference proteome</keyword>
<accession>D8QPH6</accession>
<feature type="compositionally biased region" description="Polar residues" evidence="2">
    <location>
        <begin position="596"/>
        <end position="607"/>
    </location>
</feature>
<dbReference type="eggNOG" id="ENOG502QWTR">
    <property type="taxonomic scope" value="Eukaryota"/>
</dbReference>
<feature type="compositionally biased region" description="Polar residues" evidence="2">
    <location>
        <begin position="711"/>
        <end position="720"/>
    </location>
</feature>
<dbReference type="PANTHER" id="PTHR33476:SF22">
    <property type="entry name" value="PROTEIN POLAR LOCALIZATION DURING ASYMMETRIC DIVISION AND REDISTRIBUTION"/>
    <property type="match status" value="1"/>
</dbReference>
<feature type="compositionally biased region" description="Basic and acidic residues" evidence="2">
    <location>
        <begin position="102"/>
        <end position="112"/>
    </location>
</feature>
<dbReference type="EMBL" id="GL377565">
    <property type="protein sequence ID" value="EFJ38283.1"/>
    <property type="molecule type" value="Genomic_DNA"/>
</dbReference>
<feature type="region of interest" description="Disordered" evidence="2">
    <location>
        <begin position="594"/>
        <end position="640"/>
    </location>
</feature>
<sequence>MWLLLVAVGSGCLARRWRHGSSQRWGRQLEQDEKHHEQEDEDGCPSEEQQVFDLGSSPGQDAGDGGAIAMVEFEEEMLKKKEKNALQQMDPVAVARRISTKKLFDGEEDHGHTSPKPPGTTKMMTTTVTTASSDPPQAATETSRTQLEIESASAVPVVAAGKRAIEFSKHAMHEGDLAGIEVKRKRDSSELVAGQSQEQGLLSSFTCSFMDNPGLTDLWFAPREGDAARIRKFKTPSRQRSRGLGRRARYLRASPKPVSSMESCLSAQLHFDEDKRVSRSLFFQPFQEGRTPGLGEVEVLGTGTGSGLRRNSMHFPPFSRPFARKNLKKHFKAGDDPPQEALLFSFGVGIGVMHMVTTNNAEIERLQKCLAEAENLVQVLQRAADRGAVERSTGLDSAGSNLTTEQQGNMAELEAQLEAELELMQLNSNDSTEEESHFYFLDAEVVHSELNASGLPGVSDFDEDDKNHSHGEGNTTNWAVSPRELDRRLRMLIETRQEERIAQLEEDLQHSENQLHDTEMELQMWKDRVFRLTGMTLSISGNKEENSFDRCKPGEQSPSEGICDEFLKSVFLSRQNSVRDLAGASSCSISECGESWQRQASGTTPENYLSGGAGMDNEPGGFQHNRNSSTDLEQERKTTPPWSYSSVFAVSHAGSTTPIQDVRSSKLFNTPRALRLRNGALVLDKIRYWDNLARGSVKSEAHTPPPEEENATQGNDQSSPPVRFSCSDGSSRDDSSASDTEEGGQGHVLIKRIVEKSRKGSTLLKDVERMLAALDSE</sequence>
<dbReference type="GO" id="GO:0008356">
    <property type="term" value="P:asymmetric cell division"/>
    <property type="evidence" value="ECO:0007669"/>
    <property type="project" value="InterPro"/>
</dbReference>
<name>D8QPH6_SELML</name>
<evidence type="ECO:0000256" key="1">
    <source>
        <dbReference type="SAM" id="Coils"/>
    </source>
</evidence>
<feature type="compositionally biased region" description="Low complexity" evidence="2">
    <location>
        <begin position="119"/>
        <end position="136"/>
    </location>
</feature>
<evidence type="ECO:0008006" key="5">
    <source>
        <dbReference type="Google" id="ProtNLM"/>
    </source>
</evidence>
<dbReference type="InParanoid" id="D8QPH6"/>
<feature type="coiled-coil region" evidence="1">
    <location>
        <begin position="494"/>
        <end position="528"/>
    </location>
</feature>
<dbReference type="InterPro" id="IPR040348">
    <property type="entry name" value="POLAR-like"/>
</dbReference>